<feature type="transmembrane region" description="Helical" evidence="1">
    <location>
        <begin position="89"/>
        <end position="109"/>
    </location>
</feature>
<dbReference type="OrthoDB" id="10012294at2"/>
<keyword evidence="1" id="KW-0812">Transmembrane</keyword>
<gene>
    <name evidence="2" type="ORF">RTCCBAU85039_3630</name>
    <name evidence="3" type="ORF">SAMN05216228_101578</name>
</gene>
<sequence>MIWVPLLVLALSVLGLPILRVFCPSSDVTSAPAYGLAAVVLVAYTISANFGLTGADSTALSIIAWTVVALVWLLHTALKKPASRYSVNYRKLVPLLAIAPALLILIPAARYGMPNFFGSVNFDFFYNSRDADYLTNHTALQFTGKTEEILPFIWSSDEQGRFGINFLSAFFVKFVGFNAVHFNAVLISTLIVINSLAFYSVSRELFKYSRAVSVASVFCIILSAGFAQGYSYYLLGQISAMPLLSLSLIAGRRAILPASDDPSRVHSLTAIIFLLNALYVFYAILAVFGALIIGLALILSTMLRRVPLRRFLLISSLLACGTLGLFILLRLFSLDALMQSVMSWISLSLKTASADGSSPAIFSEYTLEPFLLLLFGVVSYPATQSLMSLLVGFGPNRGLILIVVGLLTFVCFVFALLSCFKYSRLRWPEMAIISSITLISLVSSFVFFITGSGYSIFKISNWLIPYLMPVFLSAILVALEFRGKRRTIVALLSAIVLAANITTAGAYTSPFWLFSKSERGVNARKVNGMKGVNELKAALLPYPHADLSFDLKNGIRNAWIANEFAADRNVGSLTNNLQPLADRRLPAIPCGERRWLSEGTILIADAEAQDIFAAGVKSNAFFVGQSYSAAFVSDIDQYAYLGRGAYLVETVPLGVSIADGFPRTFRWVERGVELFYFTRVSGKIDLSFDVAPGYVDGPTPRNLTLSAPGITSQATFDQHRWHLQFKSLRVSPGLNCFYIESPDRVAAKPRFGAVVRAGTQIDFRLLSFAIANIGIFQRN</sequence>
<reference evidence="4" key="2">
    <citation type="submission" date="2016-10" db="EMBL/GenBank/DDBJ databases">
        <authorList>
            <person name="Wibberg D."/>
        </authorList>
    </citation>
    <scope>NUCLEOTIDE SEQUENCE [LARGE SCALE GENOMIC DNA]</scope>
</reference>
<feature type="transmembrane region" description="Helical" evidence="1">
    <location>
        <begin position="399"/>
        <end position="420"/>
    </location>
</feature>
<evidence type="ECO:0000256" key="1">
    <source>
        <dbReference type="SAM" id="Phobius"/>
    </source>
</evidence>
<feature type="transmembrane region" description="Helical" evidence="1">
    <location>
        <begin position="58"/>
        <end position="77"/>
    </location>
</feature>
<feature type="transmembrane region" description="Helical" evidence="1">
    <location>
        <begin position="208"/>
        <end position="226"/>
    </location>
</feature>
<name>A0A1H8NTS3_9HYPH</name>
<protein>
    <submittedName>
        <fullName evidence="2">Uncharacterized protein</fullName>
    </submittedName>
</protein>
<reference evidence="3 5" key="1">
    <citation type="submission" date="2016-10" db="EMBL/GenBank/DDBJ databases">
        <authorList>
            <person name="Varghese N."/>
            <person name="Submissions S."/>
        </authorList>
    </citation>
    <scope>NUCLEOTIDE SEQUENCE [LARGE SCALE GENOMIC DNA]</scope>
    <source>
        <strain evidence="3 5">CGMCC 1.7071</strain>
    </source>
</reference>
<accession>A0A1H8NTS3</accession>
<dbReference type="STRING" id="501024.RTCCBAU85039_3630"/>
<dbReference type="EMBL" id="FNXB01000018">
    <property type="protein sequence ID" value="SEI00370.1"/>
    <property type="molecule type" value="Genomic_DNA"/>
</dbReference>
<feature type="transmembrane region" description="Helical" evidence="1">
    <location>
        <begin position="6"/>
        <end position="22"/>
    </location>
</feature>
<dbReference type="AlphaFoldDB" id="A0A1H8NTS3"/>
<dbReference type="EMBL" id="FOCV01000015">
    <property type="protein sequence ID" value="SEO33050.1"/>
    <property type="molecule type" value="Genomic_DNA"/>
</dbReference>
<dbReference type="Proteomes" id="UP000198939">
    <property type="component" value="Unassembled WGS sequence"/>
</dbReference>
<organism evidence="2 4">
    <name type="scientific">Rhizobium tibeticum</name>
    <dbReference type="NCBI Taxonomy" id="501024"/>
    <lineage>
        <taxon>Bacteria</taxon>
        <taxon>Pseudomonadati</taxon>
        <taxon>Pseudomonadota</taxon>
        <taxon>Alphaproteobacteria</taxon>
        <taxon>Hyphomicrobiales</taxon>
        <taxon>Rhizobiaceae</taxon>
        <taxon>Rhizobium/Agrobacterium group</taxon>
        <taxon>Rhizobium</taxon>
    </lineage>
</organism>
<feature type="transmembrane region" description="Helical" evidence="1">
    <location>
        <begin position="432"/>
        <end position="457"/>
    </location>
</feature>
<evidence type="ECO:0000313" key="5">
    <source>
        <dbReference type="Proteomes" id="UP000198939"/>
    </source>
</evidence>
<feature type="transmembrane region" description="Helical" evidence="1">
    <location>
        <begin position="488"/>
        <end position="514"/>
    </location>
</feature>
<feature type="transmembrane region" description="Helical" evidence="1">
    <location>
        <begin position="311"/>
        <end position="332"/>
    </location>
</feature>
<dbReference type="Proteomes" id="UP000183063">
    <property type="component" value="Unassembled WGS sequence"/>
</dbReference>
<evidence type="ECO:0000313" key="3">
    <source>
        <dbReference type="EMBL" id="SEO33050.1"/>
    </source>
</evidence>
<evidence type="ECO:0000313" key="4">
    <source>
        <dbReference type="Proteomes" id="UP000183063"/>
    </source>
</evidence>
<feature type="transmembrane region" description="Helical" evidence="1">
    <location>
        <begin position="271"/>
        <end position="299"/>
    </location>
</feature>
<keyword evidence="1" id="KW-1133">Transmembrane helix</keyword>
<feature type="transmembrane region" description="Helical" evidence="1">
    <location>
        <begin position="180"/>
        <end position="201"/>
    </location>
</feature>
<evidence type="ECO:0000313" key="2">
    <source>
        <dbReference type="EMBL" id="SEI00370.1"/>
    </source>
</evidence>
<keyword evidence="1" id="KW-0472">Membrane</keyword>
<keyword evidence="5" id="KW-1185">Reference proteome</keyword>
<reference evidence="2" key="3">
    <citation type="submission" date="2016-10" db="EMBL/GenBank/DDBJ databases">
        <authorList>
            <person name="de Groot N.N."/>
        </authorList>
    </citation>
    <scope>NUCLEOTIDE SEQUENCE [LARGE SCALE GENOMIC DNA]</scope>
    <source>
        <strain evidence="2">CCBAU85039</strain>
    </source>
</reference>
<feature type="transmembrane region" description="Helical" evidence="1">
    <location>
        <begin position="34"/>
        <end position="52"/>
    </location>
</feature>
<feature type="transmembrane region" description="Helical" evidence="1">
    <location>
        <begin position="463"/>
        <end position="481"/>
    </location>
</feature>
<proteinExistence type="predicted"/>
<dbReference type="RefSeq" id="WP_072377392.1">
    <property type="nucleotide sequence ID" value="NZ_FNXB01000018.1"/>
</dbReference>